<keyword evidence="2" id="KW-1185">Reference proteome</keyword>
<protein>
    <recommendedName>
        <fullName evidence="3">PilZ domain-containing protein</fullName>
    </recommendedName>
</protein>
<gene>
    <name evidence="1" type="ORF">MN202_03080</name>
</gene>
<comment type="caution">
    <text evidence="1">The sequence shown here is derived from an EMBL/GenBank/DDBJ whole genome shotgun (WGS) entry which is preliminary data.</text>
</comment>
<evidence type="ECO:0000313" key="2">
    <source>
        <dbReference type="Proteomes" id="UP001375382"/>
    </source>
</evidence>
<sequence length="205" mass="22939">MQRNAVLTHSELGYLSDLFGQKQEVVPSYGSVNHIISVTTEVPELISALLDQAKFTLLAEVGQYKLWFPLDITLDEFGQLNPVLGIPEVVEHSGTERSWRLASAQGITLGDGRYAEKVQLISLSSTGMALKLHCTKLAEQLMQQQELELTLPDGQSVPVCFMPVRQQGSVVAARFTTGKLQRDMLRRFLFQCHRQHFPALYQQPG</sequence>
<accession>A0ABU8C3U8</accession>
<dbReference type="EMBL" id="JALAAR010000002">
    <property type="protein sequence ID" value="MEH8016207.1"/>
    <property type="molecule type" value="Genomic_DNA"/>
</dbReference>
<reference evidence="1 2" key="1">
    <citation type="journal article" date="2023" name="Ecotoxicol. Environ. Saf.">
        <title>Mercury remediation potential of mercury-resistant strain Rheinheimera metallidurans sp. nov. isolated from a municipal waste dumping site.</title>
        <authorList>
            <person name="Yadav V."/>
            <person name="Manjhi A."/>
            <person name="Vadakedath N."/>
        </authorList>
    </citation>
    <scope>NUCLEOTIDE SEQUENCE [LARGE SCALE GENOMIC DNA]</scope>
    <source>
        <strain evidence="1 2">E-49</strain>
    </source>
</reference>
<evidence type="ECO:0008006" key="3">
    <source>
        <dbReference type="Google" id="ProtNLM"/>
    </source>
</evidence>
<evidence type="ECO:0000313" key="1">
    <source>
        <dbReference type="EMBL" id="MEH8016207.1"/>
    </source>
</evidence>
<name>A0ABU8C3U8_9GAMM</name>
<organism evidence="1 2">
    <name type="scientific">Rheinheimera muenzenbergensis</name>
    <dbReference type="NCBI Taxonomy" id="1193628"/>
    <lineage>
        <taxon>Bacteria</taxon>
        <taxon>Pseudomonadati</taxon>
        <taxon>Pseudomonadota</taxon>
        <taxon>Gammaproteobacteria</taxon>
        <taxon>Chromatiales</taxon>
        <taxon>Chromatiaceae</taxon>
        <taxon>Rheinheimera</taxon>
    </lineage>
</organism>
<dbReference type="RefSeq" id="WP_335734622.1">
    <property type="nucleotide sequence ID" value="NZ_JALAAR010000002.1"/>
</dbReference>
<dbReference type="Proteomes" id="UP001375382">
    <property type="component" value="Unassembled WGS sequence"/>
</dbReference>
<proteinExistence type="predicted"/>